<dbReference type="Proteomes" id="UP001167796">
    <property type="component" value="Unassembled WGS sequence"/>
</dbReference>
<reference evidence="1" key="1">
    <citation type="submission" date="2023-07" db="EMBL/GenBank/DDBJ databases">
        <authorList>
            <person name="Kim M.K."/>
        </authorList>
    </citation>
    <scope>NUCLEOTIDE SEQUENCE</scope>
    <source>
        <strain evidence="1">M29</strain>
    </source>
</reference>
<keyword evidence="2" id="KW-1185">Reference proteome</keyword>
<evidence type="ECO:0008006" key="3">
    <source>
        <dbReference type="Google" id="ProtNLM"/>
    </source>
</evidence>
<proteinExistence type="predicted"/>
<organism evidence="1 2">
    <name type="scientific">Hymenobacter mellowenesis</name>
    <dbReference type="NCBI Taxonomy" id="3063995"/>
    <lineage>
        <taxon>Bacteria</taxon>
        <taxon>Pseudomonadati</taxon>
        <taxon>Bacteroidota</taxon>
        <taxon>Cytophagia</taxon>
        <taxon>Cytophagales</taxon>
        <taxon>Hymenobacteraceae</taxon>
        <taxon>Hymenobacter</taxon>
    </lineage>
</organism>
<accession>A0ABT9ACR9</accession>
<name>A0ABT9ACR9_9BACT</name>
<dbReference type="InterPro" id="IPR029063">
    <property type="entry name" value="SAM-dependent_MTases_sf"/>
</dbReference>
<dbReference type="EMBL" id="JAUQSX010000006">
    <property type="protein sequence ID" value="MDO7847202.1"/>
    <property type="molecule type" value="Genomic_DNA"/>
</dbReference>
<sequence>MAKTFVGRSADAKPQAGYDLLDVFTNGLFPLPVLPQETAAREPEMVHYQKTPARVIFELAESAALTRNDVLVDVGAGLGHVALLVHLLSGVPAQGIEIEPIYCALATGWAADLGLSQVNFVEADARYADYADGTVFFLYTPFGGRMLAAVLERLRAEARRRAIRLFTYGPCTLEVARQPWLHCADAAEIRADRLVEFKS</sequence>
<evidence type="ECO:0000313" key="1">
    <source>
        <dbReference type="EMBL" id="MDO7847202.1"/>
    </source>
</evidence>
<evidence type="ECO:0000313" key="2">
    <source>
        <dbReference type="Proteomes" id="UP001167796"/>
    </source>
</evidence>
<dbReference type="RefSeq" id="WP_305011882.1">
    <property type="nucleotide sequence ID" value="NZ_JAUQSX010000006.1"/>
</dbReference>
<dbReference type="SUPFAM" id="SSF53335">
    <property type="entry name" value="S-adenosyl-L-methionine-dependent methyltransferases"/>
    <property type="match status" value="1"/>
</dbReference>
<protein>
    <recommendedName>
        <fullName evidence="3">Methyltransferase domain-containing protein</fullName>
    </recommendedName>
</protein>
<dbReference type="Gene3D" id="3.40.50.150">
    <property type="entry name" value="Vaccinia Virus protein VP39"/>
    <property type="match status" value="1"/>
</dbReference>
<comment type="caution">
    <text evidence="1">The sequence shown here is derived from an EMBL/GenBank/DDBJ whole genome shotgun (WGS) entry which is preliminary data.</text>
</comment>
<gene>
    <name evidence="1" type="ORF">Q5H92_12590</name>
</gene>